<dbReference type="AlphaFoldDB" id="J9BTH5"/>
<comment type="caution">
    <text evidence="1">The sequence shown here is derived from an EMBL/GenBank/DDBJ whole genome shotgun (WGS) entry which is preliminary data.</text>
</comment>
<name>J9BTH5_BACCE</name>
<sequence length="38" mass="4096">MINCAEVKSFKNGESSARNGGVNTVVKHILKDVAHRNA</sequence>
<dbReference type="Proteomes" id="UP000004136">
    <property type="component" value="Unassembled WGS sequence"/>
</dbReference>
<evidence type="ECO:0000313" key="1">
    <source>
        <dbReference type="EMBL" id="EJV82069.1"/>
    </source>
</evidence>
<organism evidence="1 2">
    <name type="scientific">Bacillus cereus HuA2-1</name>
    <dbReference type="NCBI Taxonomy" id="1053201"/>
    <lineage>
        <taxon>Bacteria</taxon>
        <taxon>Bacillati</taxon>
        <taxon>Bacillota</taxon>
        <taxon>Bacilli</taxon>
        <taxon>Bacillales</taxon>
        <taxon>Bacillaceae</taxon>
        <taxon>Bacillus</taxon>
        <taxon>Bacillus cereus group</taxon>
    </lineage>
</organism>
<dbReference type="PATRIC" id="fig|1053201.3.peg.3548"/>
<dbReference type="HOGENOM" id="CLU_3324331_0_0_9"/>
<accession>J9BTH5</accession>
<protein>
    <submittedName>
        <fullName evidence="1">Uncharacterized protein</fullName>
    </submittedName>
</protein>
<evidence type="ECO:0000313" key="2">
    <source>
        <dbReference type="Proteomes" id="UP000004136"/>
    </source>
</evidence>
<reference evidence="1 2" key="1">
    <citation type="submission" date="2012-04" db="EMBL/GenBank/DDBJ databases">
        <title>The Genome Sequence of Bacillus cereus HuA2-1.</title>
        <authorList>
            <consortium name="The Broad Institute Genome Sequencing Platform"/>
            <consortium name="The Broad Institute Genome Sequencing Center for Infectious Disease"/>
            <person name="Feldgarden M."/>
            <person name="Van der Auwera G.A."/>
            <person name="Mahillon J."/>
            <person name="Duprez V."/>
            <person name="Timmery S."/>
            <person name="Mattelet C."/>
            <person name="Dierick K."/>
            <person name="Sun M."/>
            <person name="Yu Z."/>
            <person name="Zhu L."/>
            <person name="Hu X."/>
            <person name="Shank E.B."/>
            <person name="Swiecicka I."/>
            <person name="Hansen B.M."/>
            <person name="Andrup L."/>
            <person name="Young S.K."/>
            <person name="Zeng Q."/>
            <person name="Gargeya S."/>
            <person name="Fitzgerald M."/>
            <person name="Haas B."/>
            <person name="Abouelleil A."/>
            <person name="Alvarado L."/>
            <person name="Arachchi H.M."/>
            <person name="Berlin A."/>
            <person name="Chapman S.B."/>
            <person name="Goldberg J."/>
            <person name="Griggs A."/>
            <person name="Gujja S."/>
            <person name="Hansen M."/>
            <person name="Howarth C."/>
            <person name="Imamovic A."/>
            <person name="Larimer J."/>
            <person name="McCowen C."/>
            <person name="Montmayeur A."/>
            <person name="Murphy C."/>
            <person name="Neiman D."/>
            <person name="Pearson M."/>
            <person name="Priest M."/>
            <person name="Roberts A."/>
            <person name="Saif S."/>
            <person name="Shea T."/>
            <person name="Sisk P."/>
            <person name="Sykes S."/>
            <person name="Wortman J."/>
            <person name="Nusbaum C."/>
            <person name="Birren B."/>
        </authorList>
    </citation>
    <scope>NUCLEOTIDE SEQUENCE [LARGE SCALE GENOMIC DNA]</scope>
    <source>
        <strain evidence="1 2">HuA2-1</strain>
    </source>
</reference>
<gene>
    <name evidence="1" type="ORF">IG3_03471</name>
</gene>
<proteinExistence type="predicted"/>
<dbReference type="EMBL" id="AHDV01000024">
    <property type="protein sequence ID" value="EJV82069.1"/>
    <property type="molecule type" value="Genomic_DNA"/>
</dbReference>